<dbReference type="Proteomes" id="UP000002484">
    <property type="component" value="Chromosome"/>
</dbReference>
<accession>E3JBF9</accession>
<keyword evidence="1" id="KW-0812">Transmembrane</keyword>
<dbReference type="KEGG" id="fri:FraEuI1c_1775"/>
<dbReference type="RefSeq" id="WP_013422950.1">
    <property type="nucleotide sequence ID" value="NC_014666.1"/>
</dbReference>
<feature type="transmembrane region" description="Helical" evidence="1">
    <location>
        <begin position="20"/>
        <end position="42"/>
    </location>
</feature>
<protein>
    <submittedName>
        <fullName evidence="2">Uncharacterized protein</fullName>
    </submittedName>
</protein>
<keyword evidence="1" id="KW-1133">Transmembrane helix</keyword>
<dbReference type="EMBL" id="CP002299">
    <property type="protein sequence ID" value="ADP79831.1"/>
    <property type="molecule type" value="Genomic_DNA"/>
</dbReference>
<proteinExistence type="predicted"/>
<evidence type="ECO:0000313" key="2">
    <source>
        <dbReference type="EMBL" id="ADP79831.1"/>
    </source>
</evidence>
<dbReference type="AlphaFoldDB" id="E3JBF9"/>
<evidence type="ECO:0000256" key="1">
    <source>
        <dbReference type="SAM" id="Phobius"/>
    </source>
</evidence>
<reference evidence="2 3" key="1">
    <citation type="submission" date="2010-10" db="EMBL/GenBank/DDBJ databases">
        <title>Complete sequence of Frankia sp. EuI1c.</title>
        <authorList>
            <consortium name="US DOE Joint Genome Institute"/>
            <person name="Lucas S."/>
            <person name="Copeland A."/>
            <person name="Lapidus A."/>
            <person name="Cheng J.-F."/>
            <person name="Bruce D."/>
            <person name="Goodwin L."/>
            <person name="Pitluck S."/>
            <person name="Chertkov O."/>
            <person name="Detter J.C."/>
            <person name="Han C."/>
            <person name="Tapia R."/>
            <person name="Land M."/>
            <person name="Hauser L."/>
            <person name="Jeffries C."/>
            <person name="Kyrpides N."/>
            <person name="Ivanova N."/>
            <person name="Mikhailova N."/>
            <person name="Beauchemin N."/>
            <person name="Sen A."/>
            <person name="Sur S.A."/>
            <person name="Gtari M."/>
            <person name="Wall L."/>
            <person name="Tisa L."/>
            <person name="Woyke T."/>
        </authorList>
    </citation>
    <scope>NUCLEOTIDE SEQUENCE [LARGE SCALE GENOMIC DNA]</scope>
    <source>
        <strain evidence="3">DSM 45817 / CECT 9037 / EuI1c</strain>
    </source>
</reference>
<name>E3JBF9_PSEI1</name>
<organism evidence="2 3">
    <name type="scientific">Pseudofrankia inefficax (strain DSM 45817 / CECT 9037 / DDB 130130 / EuI1c)</name>
    <name type="common">Frankia inefficax</name>
    <dbReference type="NCBI Taxonomy" id="298654"/>
    <lineage>
        <taxon>Bacteria</taxon>
        <taxon>Bacillati</taxon>
        <taxon>Actinomycetota</taxon>
        <taxon>Actinomycetes</taxon>
        <taxon>Frankiales</taxon>
        <taxon>Frankiaceae</taxon>
        <taxon>Pseudofrankia</taxon>
    </lineage>
</organism>
<dbReference type="HOGENOM" id="CLU_211492_0_0_11"/>
<dbReference type="STRING" id="298654.FraEuI1c_1775"/>
<dbReference type="InParanoid" id="E3JBF9"/>
<evidence type="ECO:0000313" key="3">
    <source>
        <dbReference type="Proteomes" id="UP000002484"/>
    </source>
</evidence>
<keyword evidence="3" id="KW-1185">Reference proteome</keyword>
<gene>
    <name evidence="2" type="ordered locus">FraEuI1c_1775</name>
</gene>
<keyword evidence="1" id="KW-0472">Membrane</keyword>
<sequence>MVTLLAESAASHSDGFAPWVVAILTFGSIIVLGIVLTAMTLAERKRHPHG</sequence>